<evidence type="ECO:0000259" key="13">
    <source>
        <dbReference type="PROSITE" id="PS51061"/>
    </source>
</evidence>
<comment type="caution">
    <text evidence="14">The sequence shown here is derived from an EMBL/GenBank/DDBJ whole genome shotgun (WGS) entry which is preliminary data.</text>
</comment>
<dbReference type="Proteomes" id="UP001159428">
    <property type="component" value="Unassembled WGS sequence"/>
</dbReference>
<feature type="region of interest" description="Disordered" evidence="11">
    <location>
        <begin position="210"/>
        <end position="256"/>
    </location>
</feature>
<dbReference type="PANTHER" id="PTHR12360:SF12">
    <property type="entry name" value="TRANSCRIPTIONAL REPRESSOR NF-X1"/>
    <property type="match status" value="1"/>
</dbReference>
<evidence type="ECO:0000256" key="8">
    <source>
        <dbReference type="ARBA" id="ARBA00023163"/>
    </source>
</evidence>
<evidence type="ECO:0008006" key="16">
    <source>
        <dbReference type="Google" id="ProtNLM"/>
    </source>
</evidence>
<evidence type="ECO:0000256" key="10">
    <source>
        <dbReference type="PROSITE-ProRule" id="PRU00175"/>
    </source>
</evidence>
<dbReference type="SMART" id="SM00393">
    <property type="entry name" value="R3H"/>
    <property type="match status" value="1"/>
</dbReference>
<dbReference type="GO" id="GO:0008270">
    <property type="term" value="F:zinc ion binding"/>
    <property type="evidence" value="ECO:0007669"/>
    <property type="project" value="UniProtKB-KW"/>
</dbReference>
<comment type="subcellular location">
    <subcellularLocation>
        <location evidence="1">Nucleus</location>
    </subcellularLocation>
</comment>
<gene>
    <name evidence="14" type="ORF">PMEA_00011691</name>
</gene>
<keyword evidence="8" id="KW-0804">Transcription</keyword>
<keyword evidence="15" id="KW-1185">Reference proteome</keyword>
<evidence type="ECO:0000313" key="14">
    <source>
        <dbReference type="EMBL" id="CAH3124036.1"/>
    </source>
</evidence>
<proteinExistence type="inferred from homology"/>
<dbReference type="PANTHER" id="PTHR12360">
    <property type="entry name" value="NUCLEAR TRANSCRIPTION FACTOR, X-BOX BINDING 1 NFX1"/>
    <property type="match status" value="1"/>
</dbReference>
<dbReference type="GO" id="GO:0005634">
    <property type="term" value="C:nucleus"/>
    <property type="evidence" value="ECO:0007669"/>
    <property type="project" value="UniProtKB-SubCell"/>
</dbReference>
<keyword evidence="5 10" id="KW-0863">Zinc-finger</keyword>
<dbReference type="SMART" id="SM00438">
    <property type="entry name" value="ZnF_NFX"/>
    <property type="match status" value="8"/>
</dbReference>
<evidence type="ECO:0000256" key="5">
    <source>
        <dbReference type="ARBA" id="ARBA00022771"/>
    </source>
</evidence>
<keyword evidence="6" id="KW-0862">Zinc</keyword>
<feature type="region of interest" description="Disordered" evidence="11">
    <location>
        <begin position="136"/>
        <end position="182"/>
    </location>
</feature>
<dbReference type="Pfam" id="PF01424">
    <property type="entry name" value="R3H"/>
    <property type="match status" value="1"/>
</dbReference>
<keyword evidence="3" id="KW-0479">Metal-binding</keyword>
<evidence type="ECO:0000256" key="2">
    <source>
        <dbReference type="ARBA" id="ARBA00007269"/>
    </source>
</evidence>
<evidence type="ECO:0000313" key="15">
    <source>
        <dbReference type="Proteomes" id="UP001159428"/>
    </source>
</evidence>
<feature type="compositionally biased region" description="Polar residues" evidence="11">
    <location>
        <begin position="27"/>
        <end position="42"/>
    </location>
</feature>
<dbReference type="CDD" id="cd16696">
    <property type="entry name" value="RING-CH-C4HC3_NFX1"/>
    <property type="match status" value="1"/>
</dbReference>
<dbReference type="PROSITE" id="PS50089">
    <property type="entry name" value="ZF_RING_2"/>
    <property type="match status" value="1"/>
</dbReference>
<feature type="region of interest" description="Disordered" evidence="11">
    <location>
        <begin position="1011"/>
        <end position="1083"/>
    </location>
</feature>
<name>A0AAU9WSM7_9CNID</name>
<accession>A0AAU9WSM7</accession>
<sequence>MAEDGLARNLDDVTVGTGGNGVIQGRIPQSASSHGEGKTTSRGRIYNYNRLASAHGQYYPSAGSSSGYCHPHGNDWKLTSSEDDKARYTVKQIDHDEIGEMSREQDTVLESQQGACYQPTKMETEAVCQKKEDIANDSRKARGKTAKILVDQPRAKESRRKNSQGKRGLQRHHDGNNEFTPLCRDSHEFCNDLTMQERVIHKSKISTKMDSSSSVWQPNFNYSKHGHRSKKLDKPDGRQKGQKGETSAIKTGKRGNVRDYRRQKEEVLRTLSYLNPLQSSQASVLIEQLRNETYECMVCCERIRCSAAVWNCCSCYHLFHMGCVRKWAKSSVAIPPEGDEIGGWRCPGCQHITQGIPAVYKCFCGKVIDPEWRRQEGLTPHSCGELCGKQRDSLCQHHCNQLCHPGPCPSCPVMITKACSCGKTKKRIRCGQATVILCDQVCNKILNCLTHKCSRICHQGPCGDCKILVQQVCYCGKQHREVFCGAGVPGNEDLEAKSGCFSCQDKCLRTLDCGNHNCQNVCHIGVCKECLLKPSILTSCPCGKTPVFDLLGGHDVRKSCLDPVPTCKLMCGKVLPCSPSKDLSSVEGRGGKTTKEHCCKMQCHLGECGPCDGRTKVKCRCGTNSKEIPCSEINFEEYTCDQRCNKKRRCGRHRCNKKCCGDVEHKCEFICGKKLQCGLHQCSEPCHPAGYCPPCLMSGFDELKCYCGATVLYPPIPCGTTPPECDKPCSRIHTCHHPVNHTCHNDETCPPCTILTKKKCMGDHEVRHNIPCHVNDVSCGKECGKPLNCGHKCLKICHRLPCLSDDEPCLQPCEFPRKDCGHPCAATCHSGKQCPAIPCKVKVTVKCKCGRRSEKLPCLQGGEKTAVTQAYQRLATETLATKMKDLQSGQCIDISSMMKVDDKKLRELECNSDCHVHERNRRLAEALNIENADLSQEVSFRYSPFLWTEAKQNLKFAKSVEEALENLVQATLKSTTSQRTHSFPPMNSNQRRLVHELAVFYNCASRSYDKEPKRNTVVTATKESRLPSARLSSQIVREINPPPPQPIPFLPSSQEPTKKLLSQERKKTAWAQPPDYFSDDFQD</sequence>
<dbReference type="GO" id="GO:0000981">
    <property type="term" value="F:DNA-binding transcription factor activity, RNA polymerase II-specific"/>
    <property type="evidence" value="ECO:0007669"/>
    <property type="project" value="TreeGrafter"/>
</dbReference>
<reference evidence="14 15" key="1">
    <citation type="submission" date="2022-05" db="EMBL/GenBank/DDBJ databases">
        <authorList>
            <consortium name="Genoscope - CEA"/>
            <person name="William W."/>
        </authorList>
    </citation>
    <scope>NUCLEOTIDE SEQUENCE [LARGE SCALE GENOMIC DNA]</scope>
</reference>
<dbReference type="Gene3D" id="3.30.1370.50">
    <property type="entry name" value="R3H-like domain"/>
    <property type="match status" value="1"/>
</dbReference>
<feature type="region of interest" description="Disordered" evidence="11">
    <location>
        <begin position="1"/>
        <end position="43"/>
    </location>
</feature>
<dbReference type="InterPro" id="IPR036867">
    <property type="entry name" value="R3H_dom_sf"/>
</dbReference>
<keyword evidence="4" id="KW-0677">Repeat</keyword>
<comment type="similarity">
    <text evidence="2">Belongs to the NFX1 family.</text>
</comment>
<dbReference type="InterPro" id="IPR034078">
    <property type="entry name" value="NFX1_fam"/>
</dbReference>
<dbReference type="InterPro" id="IPR001841">
    <property type="entry name" value="Znf_RING"/>
</dbReference>
<feature type="compositionally biased region" description="Basic and acidic residues" evidence="11">
    <location>
        <begin position="232"/>
        <end position="243"/>
    </location>
</feature>
<feature type="domain" description="RING-type" evidence="12">
    <location>
        <begin position="296"/>
        <end position="350"/>
    </location>
</feature>
<dbReference type="GO" id="GO:0000122">
    <property type="term" value="P:negative regulation of transcription by RNA polymerase II"/>
    <property type="evidence" value="ECO:0007669"/>
    <property type="project" value="TreeGrafter"/>
</dbReference>
<evidence type="ECO:0000259" key="12">
    <source>
        <dbReference type="PROSITE" id="PS50089"/>
    </source>
</evidence>
<feature type="compositionally biased region" description="Basic and acidic residues" evidence="11">
    <location>
        <begin position="1"/>
        <end position="11"/>
    </location>
</feature>
<dbReference type="AlphaFoldDB" id="A0AAU9WSM7"/>
<dbReference type="GO" id="GO:0000977">
    <property type="term" value="F:RNA polymerase II transcription regulatory region sequence-specific DNA binding"/>
    <property type="evidence" value="ECO:0007669"/>
    <property type="project" value="TreeGrafter"/>
</dbReference>
<evidence type="ECO:0000256" key="3">
    <source>
        <dbReference type="ARBA" id="ARBA00022723"/>
    </source>
</evidence>
<dbReference type="CDD" id="cd06008">
    <property type="entry name" value="NF-X1-zinc-finger"/>
    <property type="match status" value="6"/>
</dbReference>
<evidence type="ECO:0000256" key="7">
    <source>
        <dbReference type="ARBA" id="ARBA00023015"/>
    </source>
</evidence>
<dbReference type="InterPro" id="IPR001374">
    <property type="entry name" value="R3H_dom"/>
</dbReference>
<evidence type="ECO:0000256" key="6">
    <source>
        <dbReference type="ARBA" id="ARBA00022833"/>
    </source>
</evidence>
<dbReference type="EMBL" id="CALNXJ010000020">
    <property type="protein sequence ID" value="CAH3124036.1"/>
    <property type="molecule type" value="Genomic_DNA"/>
</dbReference>
<evidence type="ECO:0000256" key="1">
    <source>
        <dbReference type="ARBA" id="ARBA00004123"/>
    </source>
</evidence>
<evidence type="ECO:0000256" key="4">
    <source>
        <dbReference type="ARBA" id="ARBA00022737"/>
    </source>
</evidence>
<keyword evidence="7" id="KW-0805">Transcription regulation</keyword>
<feature type="domain" description="R3H" evidence="13">
    <location>
        <begin position="954"/>
        <end position="1022"/>
    </location>
</feature>
<feature type="compositionally biased region" description="Basic and acidic residues" evidence="11">
    <location>
        <begin position="1056"/>
        <end position="1067"/>
    </location>
</feature>
<dbReference type="SUPFAM" id="SSF57850">
    <property type="entry name" value="RING/U-box"/>
    <property type="match status" value="1"/>
</dbReference>
<dbReference type="PROSITE" id="PS51061">
    <property type="entry name" value="R3H"/>
    <property type="match status" value="1"/>
</dbReference>
<dbReference type="SUPFAM" id="SSF82708">
    <property type="entry name" value="R3H domain"/>
    <property type="match status" value="1"/>
</dbReference>
<protein>
    <recommendedName>
        <fullName evidence="16">Shuttle craft</fullName>
    </recommendedName>
</protein>
<feature type="compositionally biased region" description="Basic residues" evidence="11">
    <location>
        <begin position="157"/>
        <end position="170"/>
    </location>
</feature>
<keyword evidence="9" id="KW-0539">Nucleus</keyword>
<evidence type="ECO:0000256" key="11">
    <source>
        <dbReference type="SAM" id="MobiDB-lite"/>
    </source>
</evidence>
<dbReference type="InterPro" id="IPR000967">
    <property type="entry name" value="Znf_NFX1"/>
</dbReference>
<feature type="compositionally biased region" description="Pro residues" evidence="11">
    <location>
        <begin position="1040"/>
        <end position="1049"/>
    </location>
</feature>
<dbReference type="Pfam" id="PF01422">
    <property type="entry name" value="zf-NF-X1"/>
    <property type="match status" value="8"/>
</dbReference>
<evidence type="ECO:0000256" key="9">
    <source>
        <dbReference type="ARBA" id="ARBA00023242"/>
    </source>
</evidence>
<organism evidence="14 15">
    <name type="scientific">Pocillopora meandrina</name>
    <dbReference type="NCBI Taxonomy" id="46732"/>
    <lineage>
        <taxon>Eukaryota</taxon>
        <taxon>Metazoa</taxon>
        <taxon>Cnidaria</taxon>
        <taxon>Anthozoa</taxon>
        <taxon>Hexacorallia</taxon>
        <taxon>Scleractinia</taxon>
        <taxon>Astrocoeniina</taxon>
        <taxon>Pocilloporidae</taxon>
        <taxon>Pocillopora</taxon>
    </lineage>
</organism>